<dbReference type="PROSITE" id="PS00108">
    <property type="entry name" value="PROTEIN_KINASE_ST"/>
    <property type="match status" value="1"/>
</dbReference>
<dbReference type="AlphaFoldDB" id="A0A6P8HA46"/>
<dbReference type="Gene3D" id="1.10.510.10">
    <property type="entry name" value="Transferase(Phosphotransferase) domain 1"/>
    <property type="match status" value="1"/>
</dbReference>
<keyword evidence="4" id="KW-0418">Kinase</keyword>
<dbReference type="GO" id="GO:0004674">
    <property type="term" value="F:protein serine/threonine kinase activity"/>
    <property type="evidence" value="ECO:0007669"/>
    <property type="project" value="UniProtKB-KW"/>
</dbReference>
<dbReference type="SMART" id="SM00220">
    <property type="entry name" value="S_TKc"/>
    <property type="match status" value="1"/>
</dbReference>
<keyword evidence="5" id="KW-0175">Coiled coil</keyword>
<dbReference type="Gene3D" id="3.30.200.20">
    <property type="entry name" value="Phosphorylase Kinase, domain 1"/>
    <property type="match status" value="1"/>
</dbReference>
<dbReference type="InterPro" id="IPR008271">
    <property type="entry name" value="Ser/Thr_kinase_AS"/>
</dbReference>
<name>A0A6P8HA46_ACTTE</name>
<evidence type="ECO:0000313" key="7">
    <source>
        <dbReference type="Proteomes" id="UP000515163"/>
    </source>
</evidence>
<dbReference type="SUPFAM" id="SSF56112">
    <property type="entry name" value="Protein kinase-like (PK-like)"/>
    <property type="match status" value="1"/>
</dbReference>
<protein>
    <submittedName>
        <fullName evidence="8">Serine/threonine-protein kinase STY13-like</fullName>
    </submittedName>
</protein>
<dbReference type="InterPro" id="IPR051681">
    <property type="entry name" value="Ser/Thr_Kinases-Pseudokinases"/>
</dbReference>
<gene>
    <name evidence="8" type="primary">LOC116289277</name>
</gene>
<keyword evidence="1 3" id="KW-0547">Nucleotide-binding</keyword>
<keyword evidence="4" id="KW-0723">Serine/threonine-protein kinase</keyword>
<dbReference type="OrthoDB" id="5960454at2759"/>
<dbReference type="InterPro" id="IPR011009">
    <property type="entry name" value="Kinase-like_dom_sf"/>
</dbReference>
<sequence length="390" mass="44707">MNSSKTDRVAVSRHGQVNAPQRCLLTERASVISLADDRSCQKQFPAYAKILTKQKKSRGLEQLRKKRIRRNLNKRAKLRNMTRKERNEIYSKQCNDLRDQLRATQEEHKKETRLSAFCWRRWKEERQTSLRLYRAPRKINRMNLHRSDELSPADILGKGAFGTCEKMDYRGIAVAVKTYEGRVKASAISTEASILALFDHKGLPLLFGVCLQEKPFLLITQFHGIDGKCVTMSKAAKTACVQTSQEWTRIFKELGEALSYVHGKHILHNDIKGDNVLLTRLTHDSQLHPILIDFGKARKTNNAKKYSLTLQEQKKYHKNHCHIAPELIRGTHAQSFASDVYSLGILMSSVCKSICVKADMIYSVALQCTHFNSKERPTLPNIINKFETVK</sequence>
<dbReference type="PROSITE" id="PS50011">
    <property type="entry name" value="PROTEIN_KINASE_DOM"/>
    <property type="match status" value="1"/>
</dbReference>
<dbReference type="GeneID" id="116289277"/>
<organism evidence="7 8">
    <name type="scientific">Actinia tenebrosa</name>
    <name type="common">Australian red waratah sea anemone</name>
    <dbReference type="NCBI Taxonomy" id="6105"/>
    <lineage>
        <taxon>Eukaryota</taxon>
        <taxon>Metazoa</taxon>
        <taxon>Cnidaria</taxon>
        <taxon>Anthozoa</taxon>
        <taxon>Hexacorallia</taxon>
        <taxon>Actiniaria</taxon>
        <taxon>Actiniidae</taxon>
        <taxon>Actinia</taxon>
    </lineage>
</organism>
<evidence type="ECO:0000313" key="8">
    <source>
        <dbReference type="RefSeq" id="XP_031552033.1"/>
    </source>
</evidence>
<proteinExistence type="inferred from homology"/>
<feature type="domain" description="Protein kinase" evidence="6">
    <location>
        <begin position="150"/>
        <end position="390"/>
    </location>
</feature>
<dbReference type="PANTHER" id="PTHR44329">
    <property type="entry name" value="SERINE/THREONINE-PROTEIN KINASE TNNI3K-RELATED"/>
    <property type="match status" value="1"/>
</dbReference>
<feature type="binding site" evidence="3">
    <location>
        <position position="177"/>
    </location>
    <ligand>
        <name>ATP</name>
        <dbReference type="ChEBI" id="CHEBI:30616"/>
    </ligand>
</feature>
<evidence type="ECO:0000256" key="2">
    <source>
        <dbReference type="ARBA" id="ARBA00022840"/>
    </source>
</evidence>
<evidence type="ECO:0000256" key="5">
    <source>
        <dbReference type="SAM" id="Coils"/>
    </source>
</evidence>
<keyword evidence="7" id="KW-1185">Reference proteome</keyword>
<feature type="coiled-coil region" evidence="5">
    <location>
        <begin position="87"/>
        <end position="114"/>
    </location>
</feature>
<dbReference type="Pfam" id="PF00069">
    <property type="entry name" value="Pkinase"/>
    <property type="match status" value="1"/>
</dbReference>
<dbReference type="GO" id="GO:0005524">
    <property type="term" value="F:ATP binding"/>
    <property type="evidence" value="ECO:0007669"/>
    <property type="project" value="UniProtKB-UniRule"/>
</dbReference>
<dbReference type="PROSITE" id="PS00107">
    <property type="entry name" value="PROTEIN_KINASE_ATP"/>
    <property type="match status" value="1"/>
</dbReference>
<reference evidence="8" key="1">
    <citation type="submission" date="2025-08" db="UniProtKB">
        <authorList>
            <consortium name="RefSeq"/>
        </authorList>
    </citation>
    <scope>IDENTIFICATION</scope>
    <source>
        <tissue evidence="8">Tentacle</tissue>
    </source>
</reference>
<dbReference type="InterPro" id="IPR017441">
    <property type="entry name" value="Protein_kinase_ATP_BS"/>
</dbReference>
<dbReference type="RefSeq" id="XP_031552033.1">
    <property type="nucleotide sequence ID" value="XM_031696173.1"/>
</dbReference>
<evidence type="ECO:0000256" key="4">
    <source>
        <dbReference type="RuleBase" id="RU000304"/>
    </source>
</evidence>
<dbReference type="InterPro" id="IPR000719">
    <property type="entry name" value="Prot_kinase_dom"/>
</dbReference>
<dbReference type="CDD" id="cd00180">
    <property type="entry name" value="PKc"/>
    <property type="match status" value="1"/>
</dbReference>
<evidence type="ECO:0000256" key="3">
    <source>
        <dbReference type="PROSITE-ProRule" id="PRU10141"/>
    </source>
</evidence>
<keyword evidence="2 3" id="KW-0067">ATP-binding</keyword>
<keyword evidence="4" id="KW-0808">Transferase</keyword>
<evidence type="ECO:0000259" key="6">
    <source>
        <dbReference type="PROSITE" id="PS50011"/>
    </source>
</evidence>
<dbReference type="Proteomes" id="UP000515163">
    <property type="component" value="Unplaced"/>
</dbReference>
<dbReference type="InParanoid" id="A0A6P8HA46"/>
<comment type="similarity">
    <text evidence="4">Belongs to the protein kinase superfamily.</text>
</comment>
<accession>A0A6P8HA46</accession>
<evidence type="ECO:0000256" key="1">
    <source>
        <dbReference type="ARBA" id="ARBA00022741"/>
    </source>
</evidence>
<dbReference type="KEGG" id="aten:116289277"/>